<comment type="caution">
    <text evidence="2">The sequence shown here is derived from an EMBL/GenBank/DDBJ whole genome shotgun (WGS) entry which is preliminary data.</text>
</comment>
<evidence type="ECO:0000313" key="2">
    <source>
        <dbReference type="EMBL" id="TWT84918.1"/>
    </source>
</evidence>
<dbReference type="Pfam" id="PF07929">
    <property type="entry name" value="PRiA4_ORF3"/>
    <property type="match status" value="1"/>
</dbReference>
<organism evidence="2 3">
    <name type="scientific">Novipirellula herctigrandis</name>
    <dbReference type="NCBI Taxonomy" id="2527986"/>
    <lineage>
        <taxon>Bacteria</taxon>
        <taxon>Pseudomonadati</taxon>
        <taxon>Planctomycetota</taxon>
        <taxon>Planctomycetia</taxon>
        <taxon>Pirellulales</taxon>
        <taxon>Pirellulaceae</taxon>
        <taxon>Novipirellula</taxon>
    </lineage>
</organism>
<accession>A0A5C5ZCN5</accession>
<protein>
    <submittedName>
        <fullName evidence="2">Plasmid pRiA4b ORF-3-like protein</fullName>
    </submittedName>
</protein>
<dbReference type="SUPFAM" id="SSF159941">
    <property type="entry name" value="MM3350-like"/>
    <property type="match status" value="1"/>
</dbReference>
<dbReference type="Gene3D" id="3.10.290.30">
    <property type="entry name" value="MM3350-like"/>
    <property type="match status" value="1"/>
</dbReference>
<name>A0A5C5ZCN5_9BACT</name>
<evidence type="ECO:0000259" key="1">
    <source>
        <dbReference type="Pfam" id="PF07929"/>
    </source>
</evidence>
<dbReference type="AlphaFoldDB" id="A0A5C5ZCN5"/>
<dbReference type="OrthoDB" id="9801392at2"/>
<keyword evidence="3" id="KW-1185">Reference proteome</keyword>
<dbReference type="InterPro" id="IPR024047">
    <property type="entry name" value="MM3350-like_sf"/>
</dbReference>
<dbReference type="RefSeq" id="WP_146402839.1">
    <property type="nucleotide sequence ID" value="NZ_SJPJ01000001.1"/>
</dbReference>
<dbReference type="InterPro" id="IPR012912">
    <property type="entry name" value="Plasmid_pRiA4b_Orf3-like"/>
</dbReference>
<sequence>MPVSRRAFCGVWGYAEFLKSIADPMHQQHDDIVEWAGKFDPEEFDAARTN</sequence>
<dbReference type="Proteomes" id="UP000315010">
    <property type="component" value="Unassembled WGS sequence"/>
</dbReference>
<evidence type="ECO:0000313" key="3">
    <source>
        <dbReference type="Proteomes" id="UP000315010"/>
    </source>
</evidence>
<dbReference type="EMBL" id="SJPJ01000001">
    <property type="protein sequence ID" value="TWT84918.1"/>
    <property type="molecule type" value="Genomic_DNA"/>
</dbReference>
<proteinExistence type="predicted"/>
<feature type="domain" description="Plasmid pRiA4b Orf3-like" evidence="1">
    <location>
        <begin position="10"/>
        <end position="46"/>
    </location>
</feature>
<reference evidence="2 3" key="1">
    <citation type="submission" date="2019-02" db="EMBL/GenBank/DDBJ databases">
        <title>Deep-cultivation of Planctomycetes and their phenomic and genomic characterization uncovers novel biology.</title>
        <authorList>
            <person name="Wiegand S."/>
            <person name="Jogler M."/>
            <person name="Boedeker C."/>
            <person name="Pinto D."/>
            <person name="Vollmers J."/>
            <person name="Rivas-Marin E."/>
            <person name="Kohn T."/>
            <person name="Peeters S.H."/>
            <person name="Heuer A."/>
            <person name="Rast P."/>
            <person name="Oberbeckmann S."/>
            <person name="Bunk B."/>
            <person name="Jeske O."/>
            <person name="Meyerdierks A."/>
            <person name="Storesund J.E."/>
            <person name="Kallscheuer N."/>
            <person name="Luecker S."/>
            <person name="Lage O.M."/>
            <person name="Pohl T."/>
            <person name="Merkel B.J."/>
            <person name="Hornburger P."/>
            <person name="Mueller R.-W."/>
            <person name="Bruemmer F."/>
            <person name="Labrenz M."/>
            <person name="Spormann A.M."/>
            <person name="Op Den Camp H."/>
            <person name="Overmann J."/>
            <person name="Amann R."/>
            <person name="Jetten M.S.M."/>
            <person name="Mascher T."/>
            <person name="Medema M.H."/>
            <person name="Devos D.P."/>
            <person name="Kaster A.-K."/>
            <person name="Ovreas L."/>
            <person name="Rohde M."/>
            <person name="Galperin M.Y."/>
            <person name="Jogler C."/>
        </authorList>
    </citation>
    <scope>NUCLEOTIDE SEQUENCE [LARGE SCALE GENOMIC DNA]</scope>
    <source>
        <strain evidence="2 3">CA13</strain>
    </source>
</reference>
<gene>
    <name evidence="2" type="ORF">CA13_63990</name>
</gene>